<dbReference type="KEGG" id="nid:NPIRD3C_1289"/>
<sequence>MHCDDKRTLFVLKQGIEETWESLKKSDFTDEYLIKKLNNEIQEYFDYRKSS</sequence>
<proteinExistence type="predicted"/>
<name>A0A0C5BW58_9ARCH</name>
<dbReference type="PATRIC" id="fig|1582439.9.peg.1330"/>
<dbReference type="RefSeq" id="WP_182126961.1">
    <property type="nucleotide sequence ID" value="NZ_CP010868.1"/>
</dbReference>
<evidence type="ECO:0000313" key="1">
    <source>
        <dbReference type="EMBL" id="AJM92501.1"/>
    </source>
</evidence>
<reference evidence="2" key="1">
    <citation type="submission" date="2015-02" db="EMBL/GenBank/DDBJ databases">
        <title>Characterization of two novel Thaumarchaeota isolated from the Northern Adriatic Sea.</title>
        <authorList>
            <person name="Bayer B."/>
            <person name="Vojvoda J."/>
            <person name="Offre P."/>
            <person name="Srivastava A."/>
            <person name="Elisabeth N."/>
            <person name="Garcia J.A.L."/>
            <person name="Schleper C."/>
            <person name="Herndl G.J."/>
        </authorList>
    </citation>
    <scope>NUCLEOTIDE SEQUENCE [LARGE SCALE GENOMIC DNA]</scope>
    <source>
        <strain evidence="2">D3C</strain>
    </source>
</reference>
<gene>
    <name evidence="1" type="ORF">NPIRD3C_1289</name>
</gene>
<organism evidence="1 2">
    <name type="scientific">Nitrosopumilus piranensis</name>
    <dbReference type="NCBI Taxonomy" id="1582439"/>
    <lineage>
        <taxon>Archaea</taxon>
        <taxon>Nitrososphaerota</taxon>
        <taxon>Nitrososphaeria</taxon>
        <taxon>Nitrosopumilales</taxon>
        <taxon>Nitrosopumilaceae</taxon>
        <taxon>Nitrosopumilus</taxon>
    </lineage>
</organism>
<dbReference type="AlphaFoldDB" id="A0A0C5BW58"/>
<dbReference type="Proteomes" id="UP000032027">
    <property type="component" value="Chromosome"/>
</dbReference>
<accession>A0A0C5BW58</accession>
<dbReference type="OrthoDB" id="5004at2157"/>
<reference evidence="1 2" key="2">
    <citation type="journal article" date="2016" name="ISME J.">
        <title>Physiological and genomic characterization of two novel marine thaumarchaeal strains indicates niche differentiation.</title>
        <authorList>
            <person name="Bayer B."/>
            <person name="Vojvoda J."/>
            <person name="Offre P."/>
            <person name="Alves R.J."/>
            <person name="Elisabeth N.H."/>
            <person name="Garcia J.A."/>
            <person name="Volland J.M."/>
            <person name="Srivastava A."/>
            <person name="Schleper C."/>
            <person name="Herndl G.J."/>
        </authorList>
    </citation>
    <scope>NUCLEOTIDE SEQUENCE [LARGE SCALE GENOMIC DNA]</scope>
    <source>
        <strain evidence="1 2">D3C</strain>
    </source>
</reference>
<reference evidence="1 2" key="3">
    <citation type="journal article" date="2019" name="Int. J. Syst. Evol. Microbiol.">
        <title>Nitrosopumilus adriaticus sp. nov. and Nitrosopumilus piranensis sp. nov., two ammonia-oxidizing archaea from the Adriatic Sea and members of the class Nitrososphaeria.</title>
        <authorList>
            <person name="Bayer B."/>
            <person name="Vojvoda J."/>
            <person name="Reinthaler T."/>
            <person name="Reyes C."/>
            <person name="Pinto M."/>
            <person name="Herndl G.J."/>
        </authorList>
    </citation>
    <scope>NUCLEOTIDE SEQUENCE [LARGE SCALE GENOMIC DNA]</scope>
    <source>
        <strain evidence="1 2">D3C</strain>
    </source>
</reference>
<protein>
    <submittedName>
        <fullName evidence="1">Uncharacterized protein</fullName>
    </submittedName>
</protein>
<dbReference type="EMBL" id="CP010868">
    <property type="protein sequence ID" value="AJM92501.1"/>
    <property type="molecule type" value="Genomic_DNA"/>
</dbReference>
<evidence type="ECO:0000313" key="2">
    <source>
        <dbReference type="Proteomes" id="UP000032027"/>
    </source>
</evidence>
<keyword evidence="2" id="KW-1185">Reference proteome</keyword>
<dbReference type="HOGENOM" id="CLU_3093930_0_0_2"/>
<dbReference type="GeneID" id="59166944"/>